<feature type="binding site" evidence="13">
    <location>
        <position position="87"/>
    </location>
    <ligand>
        <name>Mg(2+)</name>
        <dbReference type="ChEBI" id="CHEBI:18420"/>
    </ligand>
</feature>
<evidence type="ECO:0000256" key="11">
    <source>
        <dbReference type="ARBA" id="ARBA00023447"/>
    </source>
</evidence>
<protein>
    <recommendedName>
        <fullName evidence="12 13">Holliday junction resolvase RecU</fullName>
        <ecNumber evidence="13 14">3.1.21.10</ecNumber>
    </recommendedName>
    <alternativeName>
        <fullName evidence="13">Recombination protein U homolog</fullName>
    </alternativeName>
</protein>
<name>A0A3N4GQA0_9LACT</name>
<evidence type="ECO:0000256" key="13">
    <source>
        <dbReference type="HAMAP-Rule" id="MF_00130"/>
    </source>
</evidence>
<evidence type="ECO:0000256" key="12">
    <source>
        <dbReference type="ARBA" id="ARBA00029523"/>
    </source>
</evidence>
<dbReference type="OrthoDB" id="9783592at2"/>
<dbReference type="HAMAP" id="MF_00130">
    <property type="entry name" value="RecU"/>
    <property type="match status" value="1"/>
</dbReference>
<gene>
    <name evidence="13 15" type="primary">recU</name>
    <name evidence="15" type="ORF">EF384_01400</name>
</gene>
<dbReference type="GO" id="GO:0008821">
    <property type="term" value="F:crossover junction DNA endonuclease activity"/>
    <property type="evidence" value="ECO:0007669"/>
    <property type="project" value="UniProtKB-EC"/>
</dbReference>
<organism evidence="15 16">
    <name type="scientific">Aerococcus agrisoli</name>
    <dbReference type="NCBI Taxonomy" id="2487350"/>
    <lineage>
        <taxon>Bacteria</taxon>
        <taxon>Bacillati</taxon>
        <taxon>Bacillota</taxon>
        <taxon>Bacilli</taxon>
        <taxon>Lactobacillales</taxon>
        <taxon>Aerococcaceae</taxon>
        <taxon>Aerococcus</taxon>
    </lineage>
</organism>
<accession>A0A3N4GQA0</accession>
<evidence type="ECO:0000256" key="10">
    <source>
        <dbReference type="ARBA" id="ARBA00023204"/>
    </source>
</evidence>
<dbReference type="NCBIfam" id="TIGR00648">
    <property type="entry name" value="recU"/>
    <property type="match status" value="1"/>
</dbReference>
<evidence type="ECO:0000256" key="4">
    <source>
        <dbReference type="ARBA" id="ARBA00022723"/>
    </source>
</evidence>
<dbReference type="GO" id="GO:0006310">
    <property type="term" value="P:DNA recombination"/>
    <property type="evidence" value="ECO:0007669"/>
    <property type="project" value="UniProtKB-UniRule"/>
</dbReference>
<evidence type="ECO:0000256" key="8">
    <source>
        <dbReference type="ARBA" id="ARBA00022842"/>
    </source>
</evidence>
<evidence type="ECO:0000256" key="2">
    <source>
        <dbReference type="ARBA" id="ARBA00022490"/>
    </source>
</evidence>
<keyword evidence="3 13" id="KW-0540">Nuclease</keyword>
<keyword evidence="8 13" id="KW-0460">Magnesium</keyword>
<evidence type="ECO:0000256" key="1">
    <source>
        <dbReference type="ARBA" id="ARBA00004496"/>
    </source>
</evidence>
<reference evidence="15 16" key="1">
    <citation type="submission" date="2018-11" db="EMBL/GenBank/DDBJ databases">
        <title>Aerococcus sp. SJQ22, whole genome shotgun sequence.</title>
        <authorList>
            <person name="Sun L."/>
            <person name="Gao X."/>
            <person name="Chen W."/>
            <person name="Huang K."/>
        </authorList>
    </citation>
    <scope>NUCLEOTIDE SEQUENCE [LARGE SCALE GENOMIC DNA]</scope>
    <source>
        <strain evidence="15 16">SJQ22</strain>
    </source>
</reference>
<dbReference type="NCBIfam" id="NF002584">
    <property type="entry name" value="PRK02234.1-5"/>
    <property type="match status" value="1"/>
</dbReference>
<comment type="function">
    <text evidence="13">Endonuclease that resolves Holliday junction intermediates in genetic recombination. Cleaves mobile four-strand junctions by introducing symmetrical nicks in paired strands. Promotes annealing of linear ssDNA with homologous dsDNA. Required for DNA repair, homologous recombination and chromosome segregation.</text>
</comment>
<keyword evidence="9 13" id="KW-0233">DNA recombination</keyword>
<dbReference type="GO" id="GO:0006281">
    <property type="term" value="P:DNA repair"/>
    <property type="evidence" value="ECO:0007669"/>
    <property type="project" value="UniProtKB-UniRule"/>
</dbReference>
<dbReference type="EC" id="3.1.21.10" evidence="13 14"/>
<dbReference type="Pfam" id="PF03838">
    <property type="entry name" value="RecU"/>
    <property type="match status" value="1"/>
</dbReference>
<feature type="binding site" evidence="13">
    <location>
        <position position="119"/>
    </location>
    <ligand>
        <name>Mg(2+)</name>
        <dbReference type="ChEBI" id="CHEBI:18420"/>
    </ligand>
</feature>
<comment type="caution">
    <text evidence="15">The sequence shown here is derived from an EMBL/GenBank/DDBJ whole genome shotgun (WGS) entry which is preliminary data.</text>
</comment>
<keyword evidence="2 13" id="KW-0963">Cytoplasm</keyword>
<feature type="binding site" evidence="13">
    <location>
        <position position="85"/>
    </location>
    <ligand>
        <name>Mg(2+)</name>
        <dbReference type="ChEBI" id="CHEBI:18420"/>
    </ligand>
</feature>
<dbReference type="EMBL" id="RKMG01000002">
    <property type="protein sequence ID" value="RPA65093.1"/>
    <property type="molecule type" value="Genomic_DNA"/>
</dbReference>
<feature type="binding site" evidence="13">
    <location>
        <position position="100"/>
    </location>
    <ligand>
        <name>Mg(2+)</name>
        <dbReference type="ChEBI" id="CHEBI:18420"/>
    </ligand>
</feature>
<sequence>MRYPNGKIYQAQTQHDLPKIRKGKTTFSNRGMKLEDMINHTNKWYLLHDKAVIHKKPTPIQVVTVDYPKRSRAVIKEAYYKVASTTDYNGVYKGKYIDFEAKQTNLKNTFPLHNIHQHQIDHMKQCLHHGGICFVLFLFKARNEAYVYPIRALLEDWQAFLAKEMTAIPLERVQSEGMLVEMGYQPQLDYLKAVDQLILMEEKLGNNL</sequence>
<dbReference type="Proteomes" id="UP000273977">
    <property type="component" value="Unassembled WGS sequence"/>
</dbReference>
<evidence type="ECO:0000256" key="9">
    <source>
        <dbReference type="ARBA" id="ARBA00023172"/>
    </source>
</evidence>
<keyword evidence="6 13" id="KW-0227">DNA damage</keyword>
<keyword evidence="5 13" id="KW-0255">Endonuclease</keyword>
<keyword evidence="16" id="KW-1185">Reference proteome</keyword>
<dbReference type="PIRSF" id="PIRSF037785">
    <property type="entry name" value="RecU"/>
    <property type="match status" value="1"/>
</dbReference>
<dbReference type="CDD" id="cd22354">
    <property type="entry name" value="RecU-like"/>
    <property type="match status" value="1"/>
</dbReference>
<dbReference type="Gene3D" id="3.40.1350.10">
    <property type="match status" value="1"/>
</dbReference>
<feature type="site" description="Transition state stabilizer" evidence="13">
    <location>
        <position position="102"/>
    </location>
</feature>
<evidence type="ECO:0000256" key="6">
    <source>
        <dbReference type="ARBA" id="ARBA00022763"/>
    </source>
</evidence>
<comment type="cofactor">
    <cofactor evidence="13">
        <name>Mg(2+)</name>
        <dbReference type="ChEBI" id="CHEBI:18420"/>
    </cofactor>
    <text evidence="13">Binds 1 Mg(2+) ion per subunit.</text>
</comment>
<dbReference type="GO" id="GO:0007059">
    <property type="term" value="P:chromosome segregation"/>
    <property type="evidence" value="ECO:0007669"/>
    <property type="project" value="UniProtKB-UniRule"/>
</dbReference>
<dbReference type="RefSeq" id="WP_123779196.1">
    <property type="nucleotide sequence ID" value="NZ_RKMG01000002.1"/>
</dbReference>
<dbReference type="InterPro" id="IPR011335">
    <property type="entry name" value="Restrct_endonuc-II-like"/>
</dbReference>
<evidence type="ECO:0000256" key="3">
    <source>
        <dbReference type="ARBA" id="ARBA00022722"/>
    </source>
</evidence>
<dbReference type="NCBIfam" id="NF002581">
    <property type="entry name" value="PRK02234.1-2"/>
    <property type="match status" value="1"/>
</dbReference>
<evidence type="ECO:0000313" key="15">
    <source>
        <dbReference type="EMBL" id="RPA65093.1"/>
    </source>
</evidence>
<keyword evidence="7 13" id="KW-0378">Hydrolase</keyword>
<proteinExistence type="inferred from homology"/>
<keyword evidence="10 13" id="KW-0234">DNA repair</keyword>
<evidence type="ECO:0000256" key="5">
    <source>
        <dbReference type="ARBA" id="ARBA00022759"/>
    </source>
</evidence>
<comment type="catalytic activity">
    <reaction evidence="13">
        <text>Endonucleolytic cleavage at a junction such as a reciprocal single-stranded crossover between two homologous DNA duplexes (Holliday junction).</text>
        <dbReference type="EC" id="3.1.21.10"/>
    </reaction>
</comment>
<dbReference type="InterPro" id="IPR011856">
    <property type="entry name" value="tRNA_endonuc-like_dom_sf"/>
</dbReference>
<comment type="subcellular location">
    <subcellularLocation>
        <location evidence="1 13">Cytoplasm</location>
    </subcellularLocation>
</comment>
<keyword evidence="4 13" id="KW-0479">Metal-binding</keyword>
<dbReference type="InterPro" id="IPR004612">
    <property type="entry name" value="Resolv_RecU"/>
</dbReference>
<dbReference type="GO" id="GO:0000287">
    <property type="term" value="F:magnesium ion binding"/>
    <property type="evidence" value="ECO:0007669"/>
    <property type="project" value="UniProtKB-UniRule"/>
</dbReference>
<dbReference type="GO" id="GO:0003676">
    <property type="term" value="F:nucleic acid binding"/>
    <property type="evidence" value="ECO:0007669"/>
    <property type="project" value="InterPro"/>
</dbReference>
<dbReference type="AlphaFoldDB" id="A0A3N4GQA0"/>
<comment type="similarity">
    <text evidence="11 13">Belongs to the RecU family.</text>
</comment>
<evidence type="ECO:0000256" key="7">
    <source>
        <dbReference type="ARBA" id="ARBA00022801"/>
    </source>
</evidence>
<evidence type="ECO:0000256" key="14">
    <source>
        <dbReference type="NCBIfam" id="TIGR00648"/>
    </source>
</evidence>
<dbReference type="SUPFAM" id="SSF52980">
    <property type="entry name" value="Restriction endonuclease-like"/>
    <property type="match status" value="1"/>
</dbReference>
<dbReference type="GO" id="GO:0005737">
    <property type="term" value="C:cytoplasm"/>
    <property type="evidence" value="ECO:0007669"/>
    <property type="project" value="UniProtKB-SubCell"/>
</dbReference>
<evidence type="ECO:0000313" key="16">
    <source>
        <dbReference type="Proteomes" id="UP000273977"/>
    </source>
</evidence>